<gene>
    <name evidence="2" type="ORF">Tci_164591</name>
</gene>
<sequence length="89" mass="10223">MVCEMQAMENRLVLFDSLECLKESKAAEAIMRVVLDDDTSKDSIDDISKNSSESLIDYLSARDPQWQFPKHTQAEQPKSLYVPIKNEKE</sequence>
<feature type="region of interest" description="Disordered" evidence="1">
    <location>
        <begin position="70"/>
        <end position="89"/>
    </location>
</feature>
<evidence type="ECO:0000313" key="2">
    <source>
        <dbReference type="EMBL" id="GEV92614.1"/>
    </source>
</evidence>
<evidence type="ECO:0000256" key="1">
    <source>
        <dbReference type="SAM" id="MobiDB-lite"/>
    </source>
</evidence>
<accession>A0A699GRL8</accession>
<comment type="caution">
    <text evidence="2">The sequence shown here is derived from an EMBL/GenBank/DDBJ whole genome shotgun (WGS) entry which is preliminary data.</text>
</comment>
<proteinExistence type="predicted"/>
<organism evidence="2">
    <name type="scientific">Tanacetum cinerariifolium</name>
    <name type="common">Dalmatian daisy</name>
    <name type="synonym">Chrysanthemum cinerariifolium</name>
    <dbReference type="NCBI Taxonomy" id="118510"/>
    <lineage>
        <taxon>Eukaryota</taxon>
        <taxon>Viridiplantae</taxon>
        <taxon>Streptophyta</taxon>
        <taxon>Embryophyta</taxon>
        <taxon>Tracheophyta</taxon>
        <taxon>Spermatophyta</taxon>
        <taxon>Magnoliopsida</taxon>
        <taxon>eudicotyledons</taxon>
        <taxon>Gunneridae</taxon>
        <taxon>Pentapetalae</taxon>
        <taxon>asterids</taxon>
        <taxon>campanulids</taxon>
        <taxon>Asterales</taxon>
        <taxon>Asteraceae</taxon>
        <taxon>Asteroideae</taxon>
        <taxon>Anthemideae</taxon>
        <taxon>Anthemidinae</taxon>
        <taxon>Tanacetum</taxon>
    </lineage>
</organism>
<protein>
    <submittedName>
        <fullName evidence="2">Uncharacterized protein</fullName>
    </submittedName>
</protein>
<dbReference type="EMBL" id="BKCJ010038934">
    <property type="protein sequence ID" value="GEV92614.1"/>
    <property type="molecule type" value="Genomic_DNA"/>
</dbReference>
<dbReference type="AlphaFoldDB" id="A0A699GRL8"/>
<reference evidence="2" key="1">
    <citation type="journal article" date="2019" name="Sci. Rep.">
        <title>Draft genome of Tanacetum cinerariifolium, the natural source of mosquito coil.</title>
        <authorList>
            <person name="Yamashiro T."/>
            <person name="Shiraishi A."/>
            <person name="Satake H."/>
            <person name="Nakayama K."/>
        </authorList>
    </citation>
    <scope>NUCLEOTIDE SEQUENCE</scope>
</reference>
<name>A0A699GRL8_TANCI</name>